<protein>
    <submittedName>
        <fullName evidence="6">LysR family transcriptional regulator</fullName>
    </submittedName>
</protein>
<dbReference type="RefSeq" id="WP_205102764.1">
    <property type="nucleotide sequence ID" value="NZ_JACJJC010000009.1"/>
</dbReference>
<dbReference type="Pfam" id="PF00126">
    <property type="entry name" value="HTH_1"/>
    <property type="match status" value="1"/>
</dbReference>
<evidence type="ECO:0000313" key="7">
    <source>
        <dbReference type="Proteomes" id="UP000715095"/>
    </source>
</evidence>
<dbReference type="PROSITE" id="PS50931">
    <property type="entry name" value="HTH_LYSR"/>
    <property type="match status" value="1"/>
</dbReference>
<evidence type="ECO:0000256" key="3">
    <source>
        <dbReference type="ARBA" id="ARBA00023125"/>
    </source>
</evidence>
<sequence>MSSFRLYNRRLDAFLACARTGSFTQAAQRLYVTPTALIKQINTFEDGIGAPLFERTPRGLKLTRAGERLRLEAEALIALSDSILRDIARAAASDENEINVGTSAVFSGRYVFDCWYRHREELPGTKMRLISYGNTRAEVDRSLERLGDEIDIIAGVFDERFLARYNCAGVVLERVPIGLSVATGDPLAERDRIGLAELSGRKIFLPRFGMLEDFDAAQTELRARVPDARFTEFDLLDIDVFNRALTEEGLILNIGCWSDVHPLFRMIELDWTVTARFGFMLPKEPSETVRRFVDVVSASFRREE</sequence>
<dbReference type="InterPro" id="IPR036388">
    <property type="entry name" value="WH-like_DNA-bd_sf"/>
</dbReference>
<dbReference type="InterPro" id="IPR036390">
    <property type="entry name" value="WH_DNA-bd_sf"/>
</dbReference>
<dbReference type="Proteomes" id="UP000715095">
    <property type="component" value="Unassembled WGS sequence"/>
</dbReference>
<dbReference type="PANTHER" id="PTHR30346">
    <property type="entry name" value="TRANSCRIPTIONAL DUAL REGULATOR HCAR-RELATED"/>
    <property type="match status" value="1"/>
</dbReference>
<evidence type="ECO:0000256" key="4">
    <source>
        <dbReference type="ARBA" id="ARBA00023163"/>
    </source>
</evidence>
<name>A0ABS2DSC3_9BURK</name>
<evidence type="ECO:0000259" key="5">
    <source>
        <dbReference type="PROSITE" id="PS50931"/>
    </source>
</evidence>
<evidence type="ECO:0000256" key="1">
    <source>
        <dbReference type="ARBA" id="ARBA00009437"/>
    </source>
</evidence>
<organism evidence="6 7">
    <name type="scientific">Sutterella massiliensis</name>
    <dbReference type="NCBI Taxonomy" id="1816689"/>
    <lineage>
        <taxon>Bacteria</taxon>
        <taxon>Pseudomonadati</taxon>
        <taxon>Pseudomonadota</taxon>
        <taxon>Betaproteobacteria</taxon>
        <taxon>Burkholderiales</taxon>
        <taxon>Sutterellaceae</taxon>
        <taxon>Sutterella</taxon>
    </lineage>
</organism>
<proteinExistence type="inferred from homology"/>
<dbReference type="PANTHER" id="PTHR30346:SF0">
    <property type="entry name" value="HCA OPERON TRANSCRIPTIONAL ACTIVATOR HCAR"/>
    <property type="match status" value="1"/>
</dbReference>
<dbReference type="InterPro" id="IPR000847">
    <property type="entry name" value="LysR_HTH_N"/>
</dbReference>
<dbReference type="EMBL" id="JACJJC010000009">
    <property type="protein sequence ID" value="MBM6704249.1"/>
    <property type="molecule type" value="Genomic_DNA"/>
</dbReference>
<keyword evidence="2" id="KW-0805">Transcription regulation</keyword>
<feature type="domain" description="HTH lysR-type" evidence="5">
    <location>
        <begin position="6"/>
        <end position="63"/>
    </location>
</feature>
<reference evidence="6 7" key="1">
    <citation type="journal article" date="2021" name="Sci. Rep.">
        <title>The distribution of antibiotic resistance genes in chicken gut microbiota commensals.</title>
        <authorList>
            <person name="Juricova H."/>
            <person name="Matiasovicova J."/>
            <person name="Kubasova T."/>
            <person name="Cejkova D."/>
            <person name="Rychlik I."/>
        </authorList>
    </citation>
    <scope>NUCLEOTIDE SEQUENCE [LARGE SCALE GENOMIC DNA]</scope>
    <source>
        <strain evidence="6 7">An829</strain>
    </source>
</reference>
<keyword evidence="7" id="KW-1185">Reference proteome</keyword>
<keyword evidence="4" id="KW-0804">Transcription</keyword>
<evidence type="ECO:0000256" key="2">
    <source>
        <dbReference type="ARBA" id="ARBA00023015"/>
    </source>
</evidence>
<comment type="caution">
    <text evidence="6">The sequence shown here is derived from an EMBL/GenBank/DDBJ whole genome shotgun (WGS) entry which is preliminary data.</text>
</comment>
<dbReference type="Gene3D" id="1.10.10.10">
    <property type="entry name" value="Winged helix-like DNA-binding domain superfamily/Winged helix DNA-binding domain"/>
    <property type="match status" value="1"/>
</dbReference>
<keyword evidence="3" id="KW-0238">DNA-binding</keyword>
<comment type="similarity">
    <text evidence="1">Belongs to the LysR transcriptional regulatory family.</text>
</comment>
<accession>A0ABS2DSC3</accession>
<evidence type="ECO:0000313" key="6">
    <source>
        <dbReference type="EMBL" id="MBM6704249.1"/>
    </source>
</evidence>
<gene>
    <name evidence="6" type="ORF">H6A60_07105</name>
</gene>
<dbReference type="SUPFAM" id="SSF46785">
    <property type="entry name" value="Winged helix' DNA-binding domain"/>
    <property type="match status" value="1"/>
</dbReference>